<protein>
    <submittedName>
        <fullName evidence="1">Uncharacterized protein</fullName>
    </submittedName>
</protein>
<organism evidence="1 2">
    <name type="scientific">Caerostris extrusa</name>
    <name type="common">Bark spider</name>
    <name type="synonym">Caerostris bankana</name>
    <dbReference type="NCBI Taxonomy" id="172846"/>
    <lineage>
        <taxon>Eukaryota</taxon>
        <taxon>Metazoa</taxon>
        <taxon>Ecdysozoa</taxon>
        <taxon>Arthropoda</taxon>
        <taxon>Chelicerata</taxon>
        <taxon>Arachnida</taxon>
        <taxon>Araneae</taxon>
        <taxon>Araneomorphae</taxon>
        <taxon>Entelegynae</taxon>
        <taxon>Araneoidea</taxon>
        <taxon>Araneidae</taxon>
        <taxon>Caerostris</taxon>
    </lineage>
</organism>
<comment type="caution">
    <text evidence="1">The sequence shown here is derived from an EMBL/GenBank/DDBJ whole genome shotgun (WGS) entry which is preliminary data.</text>
</comment>
<sequence>MNLSQAVLIKGHNRDKYLLLPRRPSGLKVVCIYLPADKLCRAVRSAEQIAGPGRQIAGSGTRQGGGDSAFLRGRFIGRGEINEQMELRGRVNNASHLFIRLVKFGVLLGRY</sequence>
<dbReference type="AlphaFoldDB" id="A0AAV4WQ67"/>
<reference evidence="1 2" key="1">
    <citation type="submission" date="2021-06" db="EMBL/GenBank/DDBJ databases">
        <title>Caerostris extrusa draft genome.</title>
        <authorList>
            <person name="Kono N."/>
            <person name="Arakawa K."/>
        </authorList>
    </citation>
    <scope>NUCLEOTIDE SEQUENCE [LARGE SCALE GENOMIC DNA]</scope>
</reference>
<gene>
    <name evidence="1" type="ORF">CEXT_469441</name>
</gene>
<evidence type="ECO:0000313" key="1">
    <source>
        <dbReference type="EMBL" id="GIY84050.1"/>
    </source>
</evidence>
<dbReference type="EMBL" id="BPLR01016461">
    <property type="protein sequence ID" value="GIY84050.1"/>
    <property type="molecule type" value="Genomic_DNA"/>
</dbReference>
<proteinExistence type="predicted"/>
<name>A0AAV4WQ67_CAEEX</name>
<accession>A0AAV4WQ67</accession>
<dbReference type="Proteomes" id="UP001054945">
    <property type="component" value="Unassembled WGS sequence"/>
</dbReference>
<evidence type="ECO:0000313" key="2">
    <source>
        <dbReference type="Proteomes" id="UP001054945"/>
    </source>
</evidence>
<keyword evidence="2" id="KW-1185">Reference proteome</keyword>